<dbReference type="InterPro" id="IPR039316">
    <property type="entry name" value="CLE25/26"/>
</dbReference>
<keyword evidence="4" id="KW-1185">Reference proteome</keyword>
<protein>
    <submittedName>
        <fullName evidence="3">CLAVATA3/ESR (CLE)-related protein 25</fullName>
    </submittedName>
</protein>
<feature type="region of interest" description="Disordered" evidence="1">
    <location>
        <begin position="74"/>
        <end position="99"/>
    </location>
</feature>
<evidence type="ECO:0000256" key="2">
    <source>
        <dbReference type="SAM" id="Phobius"/>
    </source>
</evidence>
<feature type="transmembrane region" description="Helical" evidence="2">
    <location>
        <begin position="12"/>
        <end position="30"/>
    </location>
</feature>
<evidence type="ECO:0000256" key="1">
    <source>
        <dbReference type="SAM" id="MobiDB-lite"/>
    </source>
</evidence>
<sequence>MGRGSRVPRVLFGASVLVGVIWLLCVGIITDNGIVAMMTMTTPPTGDFEHLSLTGREINPGGRRHNLDFHFVSKRKVPNGPDPIHNRRAGKFRQPPGRA</sequence>
<accession>A0A7J7DKF7</accession>
<keyword evidence="2" id="KW-1133">Transmembrane helix</keyword>
<dbReference type="PANTHER" id="PTHR34277:SF18">
    <property type="entry name" value="CLAVATA3_ESR (CLE)-RELATED PROTEIN 25"/>
    <property type="match status" value="1"/>
</dbReference>
<gene>
    <name evidence="3" type="ORF">HS088_TW06G01026</name>
</gene>
<organism evidence="3 4">
    <name type="scientific">Tripterygium wilfordii</name>
    <name type="common">Thunder God vine</name>
    <dbReference type="NCBI Taxonomy" id="458696"/>
    <lineage>
        <taxon>Eukaryota</taxon>
        <taxon>Viridiplantae</taxon>
        <taxon>Streptophyta</taxon>
        <taxon>Embryophyta</taxon>
        <taxon>Tracheophyta</taxon>
        <taxon>Spermatophyta</taxon>
        <taxon>Magnoliopsida</taxon>
        <taxon>eudicotyledons</taxon>
        <taxon>Gunneridae</taxon>
        <taxon>Pentapetalae</taxon>
        <taxon>rosids</taxon>
        <taxon>fabids</taxon>
        <taxon>Celastrales</taxon>
        <taxon>Celastraceae</taxon>
        <taxon>Tripterygium</taxon>
    </lineage>
</organism>
<reference evidence="3 4" key="1">
    <citation type="journal article" date="2020" name="Nat. Commun.">
        <title>Genome of Tripterygium wilfordii and identification of cytochrome P450 involved in triptolide biosynthesis.</title>
        <authorList>
            <person name="Tu L."/>
            <person name="Su P."/>
            <person name="Zhang Z."/>
            <person name="Gao L."/>
            <person name="Wang J."/>
            <person name="Hu T."/>
            <person name="Zhou J."/>
            <person name="Zhang Y."/>
            <person name="Zhao Y."/>
            <person name="Liu Y."/>
            <person name="Song Y."/>
            <person name="Tong Y."/>
            <person name="Lu Y."/>
            <person name="Yang J."/>
            <person name="Xu C."/>
            <person name="Jia M."/>
            <person name="Peters R.J."/>
            <person name="Huang L."/>
            <person name="Gao W."/>
        </authorList>
    </citation>
    <scope>NUCLEOTIDE SEQUENCE [LARGE SCALE GENOMIC DNA]</scope>
    <source>
        <strain evidence="4">cv. XIE 37</strain>
        <tissue evidence="3">Leaf</tissue>
    </source>
</reference>
<dbReference type="EMBL" id="JAAARO010000006">
    <property type="protein sequence ID" value="KAF5746850.1"/>
    <property type="molecule type" value="Genomic_DNA"/>
</dbReference>
<comment type="caution">
    <text evidence="3">The sequence shown here is derived from an EMBL/GenBank/DDBJ whole genome shotgun (WGS) entry which is preliminary data.</text>
</comment>
<dbReference type="InParanoid" id="A0A7J7DKF7"/>
<proteinExistence type="predicted"/>
<evidence type="ECO:0000313" key="4">
    <source>
        <dbReference type="Proteomes" id="UP000593562"/>
    </source>
</evidence>
<dbReference type="PANTHER" id="PTHR34277">
    <property type="entry name" value="CLAVATA3/ESR (CLE)-RELATED PROTEIN 26"/>
    <property type="match status" value="1"/>
</dbReference>
<dbReference type="OrthoDB" id="1910203at2759"/>
<dbReference type="Proteomes" id="UP000593562">
    <property type="component" value="Unassembled WGS sequence"/>
</dbReference>
<dbReference type="AlphaFoldDB" id="A0A7J7DKF7"/>
<name>A0A7J7DKF7_TRIWF</name>
<keyword evidence="2" id="KW-0472">Membrane</keyword>
<keyword evidence="2" id="KW-0812">Transmembrane</keyword>
<evidence type="ECO:0000313" key="3">
    <source>
        <dbReference type="EMBL" id="KAF5746850.1"/>
    </source>
</evidence>
<dbReference type="FunCoup" id="A0A7J7DKF7">
    <property type="interactions" value="635"/>
</dbReference>